<name>A0A238W7I5_9RHOB</name>
<feature type="chain" id="PRO_5012986269" evidence="2">
    <location>
        <begin position="24"/>
        <end position="187"/>
    </location>
</feature>
<evidence type="ECO:0000256" key="2">
    <source>
        <dbReference type="SAM" id="SignalP"/>
    </source>
</evidence>
<feature type="signal peptide" evidence="2">
    <location>
        <begin position="1"/>
        <end position="23"/>
    </location>
</feature>
<reference evidence="3 4" key="1">
    <citation type="submission" date="2017-06" db="EMBL/GenBank/DDBJ databases">
        <authorList>
            <person name="Kim H.J."/>
            <person name="Triplett B.A."/>
        </authorList>
    </citation>
    <scope>NUCLEOTIDE SEQUENCE [LARGE SCALE GENOMIC DNA]</scope>
    <source>
        <strain evidence="3 4">DSM 29052</strain>
    </source>
</reference>
<keyword evidence="1" id="KW-0472">Membrane</keyword>
<accession>A0A238W7I5</accession>
<dbReference type="InterPro" id="IPR022472">
    <property type="entry name" value="VPLPA-CTERM"/>
</dbReference>
<dbReference type="EMBL" id="FZNN01000004">
    <property type="protein sequence ID" value="SNR42244.1"/>
    <property type="molecule type" value="Genomic_DNA"/>
</dbReference>
<evidence type="ECO:0000256" key="1">
    <source>
        <dbReference type="SAM" id="Phobius"/>
    </source>
</evidence>
<feature type="transmembrane region" description="Helical" evidence="1">
    <location>
        <begin position="153"/>
        <end position="175"/>
    </location>
</feature>
<protein>
    <submittedName>
        <fullName evidence="3">VPLPA-CTERM protein sorting domain-containing protein</fullName>
    </submittedName>
</protein>
<keyword evidence="1" id="KW-0812">Transmembrane</keyword>
<keyword evidence="4" id="KW-1185">Reference proteome</keyword>
<dbReference type="OrthoDB" id="9915239at2"/>
<evidence type="ECO:0000313" key="4">
    <source>
        <dbReference type="Proteomes" id="UP000198417"/>
    </source>
</evidence>
<organism evidence="3 4">
    <name type="scientific">Puniceibacterium sediminis</name>
    <dbReference type="NCBI Taxonomy" id="1608407"/>
    <lineage>
        <taxon>Bacteria</taxon>
        <taxon>Pseudomonadati</taxon>
        <taxon>Pseudomonadota</taxon>
        <taxon>Alphaproteobacteria</taxon>
        <taxon>Rhodobacterales</taxon>
        <taxon>Paracoccaceae</taxon>
        <taxon>Puniceibacterium</taxon>
    </lineage>
</organism>
<gene>
    <name evidence="3" type="ORF">SAMN06265370_104208</name>
</gene>
<keyword evidence="1" id="KW-1133">Transmembrane helix</keyword>
<evidence type="ECO:0000313" key="3">
    <source>
        <dbReference type="EMBL" id="SNR42244.1"/>
    </source>
</evidence>
<proteinExistence type="predicted"/>
<dbReference type="RefSeq" id="WP_089269761.1">
    <property type="nucleotide sequence ID" value="NZ_FZNN01000004.1"/>
</dbReference>
<sequence>MMMSMRGLAIAAVLALAPVVASAATVKTGIFAAVTPPVIFANGSELGTVSESKNDTFANQTATFVAGENLNGITISVTINPYLTVTPSSPTLSNSIALSYSLNGGATTPITITKFGAVGGATIENFIMATNDVFRFFVNGVAGKSGNTVTLNVLAPAVPLPAAGLLLLGGIAGLASARRKKRAATTA</sequence>
<dbReference type="Proteomes" id="UP000198417">
    <property type="component" value="Unassembled WGS sequence"/>
</dbReference>
<dbReference type="AlphaFoldDB" id="A0A238W7I5"/>
<dbReference type="NCBIfam" id="TIGR03370">
    <property type="entry name" value="VPLPA-CTERM"/>
    <property type="match status" value="1"/>
</dbReference>
<keyword evidence="2" id="KW-0732">Signal</keyword>